<comment type="caution">
    <text evidence="2">The sequence shown here is derived from an EMBL/GenBank/DDBJ whole genome shotgun (WGS) entry which is preliminary data.</text>
</comment>
<dbReference type="Proteomes" id="UP000823388">
    <property type="component" value="Chromosome 5K"/>
</dbReference>
<evidence type="ECO:0000313" key="2">
    <source>
        <dbReference type="EMBL" id="KAG2603227.1"/>
    </source>
</evidence>
<protein>
    <submittedName>
        <fullName evidence="2">Uncharacterized protein</fullName>
    </submittedName>
</protein>
<dbReference type="EMBL" id="CM029045">
    <property type="protein sequence ID" value="KAG2603227.1"/>
    <property type="molecule type" value="Genomic_DNA"/>
</dbReference>
<organism evidence="2 3">
    <name type="scientific">Panicum virgatum</name>
    <name type="common">Blackwell switchgrass</name>
    <dbReference type="NCBI Taxonomy" id="38727"/>
    <lineage>
        <taxon>Eukaryota</taxon>
        <taxon>Viridiplantae</taxon>
        <taxon>Streptophyta</taxon>
        <taxon>Embryophyta</taxon>
        <taxon>Tracheophyta</taxon>
        <taxon>Spermatophyta</taxon>
        <taxon>Magnoliopsida</taxon>
        <taxon>Liliopsida</taxon>
        <taxon>Poales</taxon>
        <taxon>Poaceae</taxon>
        <taxon>PACMAD clade</taxon>
        <taxon>Panicoideae</taxon>
        <taxon>Panicodae</taxon>
        <taxon>Paniceae</taxon>
        <taxon>Panicinae</taxon>
        <taxon>Panicum</taxon>
        <taxon>Panicum sect. Hiantes</taxon>
    </lineage>
</organism>
<gene>
    <name evidence="2" type="ORF">PVAP13_5KG755350</name>
</gene>
<accession>A0A8T0SYP3</accession>
<name>A0A8T0SYP3_PANVG</name>
<proteinExistence type="predicted"/>
<reference evidence="2" key="1">
    <citation type="submission" date="2020-05" db="EMBL/GenBank/DDBJ databases">
        <title>WGS assembly of Panicum virgatum.</title>
        <authorList>
            <person name="Lovell J.T."/>
            <person name="Jenkins J."/>
            <person name="Shu S."/>
            <person name="Juenger T.E."/>
            <person name="Schmutz J."/>
        </authorList>
    </citation>
    <scope>NUCLEOTIDE SEQUENCE</scope>
    <source>
        <strain evidence="2">AP13</strain>
    </source>
</reference>
<dbReference type="AlphaFoldDB" id="A0A8T0SYP3"/>
<sequence length="184" mass="19383">MRVRVTLAAALHPNSRPIVTGTDHHYALEHRHVTADTAVKAAGSTCQKSTPLLRARPTFAVRGEKVWGRVGSRDGSAKRAEVCRLDPAPINPGPHPAPGKPRRLLRVPRSAPTSLVKTAARTRGDRGTSRRRSGLPSPPLPFLPVPSSRRLHSNSSSAAAAAAIAIGRAVLVASDAEAFGTGID</sequence>
<feature type="region of interest" description="Disordered" evidence="1">
    <location>
        <begin position="86"/>
        <end position="105"/>
    </location>
</feature>
<feature type="compositionally biased region" description="Pro residues" evidence="1">
    <location>
        <begin position="89"/>
        <end position="99"/>
    </location>
</feature>
<evidence type="ECO:0000256" key="1">
    <source>
        <dbReference type="SAM" id="MobiDB-lite"/>
    </source>
</evidence>
<feature type="region of interest" description="Disordered" evidence="1">
    <location>
        <begin position="111"/>
        <end position="151"/>
    </location>
</feature>
<keyword evidence="3" id="KW-1185">Reference proteome</keyword>
<evidence type="ECO:0000313" key="3">
    <source>
        <dbReference type="Proteomes" id="UP000823388"/>
    </source>
</evidence>